<reference evidence="2" key="1">
    <citation type="submission" date="2014-03" db="EMBL/GenBank/DDBJ databases">
        <authorList>
            <person name="Aksoy S."/>
            <person name="Warren W."/>
            <person name="Wilson R.K."/>
        </authorList>
    </citation>
    <scope>NUCLEOTIDE SEQUENCE [LARGE SCALE GENOMIC DNA]</scope>
    <source>
        <strain evidence="2">IAEA</strain>
    </source>
</reference>
<sequence>MASIDNIKAKMLQQVVKSTLNNNSPDKVAEEKACCFGSAGCYHFDLFGSDLGVSGRWWALAPFSALVPLTFRRLVAGPLAREVRVVLTLATMGVRLVCRPLAADDLWPLLCRLWCARSLPDITVVAQQWFRKPLPTTVAILPLTIEGSWFWPGLSLRFGWVVVNCCYTGLVGVCVADAAVKLLAIELAIELYICGTGGTDLSYKLLDDDGDGDVPDKSNIDGSPKGCNNELVGLFWVCVDDGDGEAGAVFIDKVIGLAVDMEDFVVAAAGQLVNELKEVE</sequence>
<dbReference type="VEuPathDB" id="VectorBase:GPAI013301"/>
<accession>A0A1A9ZFT8</accession>
<organism evidence="1 2">
    <name type="scientific">Glossina pallidipes</name>
    <name type="common">Tsetse fly</name>
    <dbReference type="NCBI Taxonomy" id="7398"/>
    <lineage>
        <taxon>Eukaryota</taxon>
        <taxon>Metazoa</taxon>
        <taxon>Ecdysozoa</taxon>
        <taxon>Arthropoda</taxon>
        <taxon>Hexapoda</taxon>
        <taxon>Insecta</taxon>
        <taxon>Pterygota</taxon>
        <taxon>Neoptera</taxon>
        <taxon>Endopterygota</taxon>
        <taxon>Diptera</taxon>
        <taxon>Brachycera</taxon>
        <taxon>Muscomorpha</taxon>
        <taxon>Hippoboscoidea</taxon>
        <taxon>Glossinidae</taxon>
        <taxon>Glossina</taxon>
    </lineage>
</organism>
<protein>
    <submittedName>
        <fullName evidence="1">Uncharacterized protein</fullName>
    </submittedName>
</protein>
<dbReference type="AlphaFoldDB" id="A0A1A9ZFT8"/>
<evidence type="ECO:0000313" key="2">
    <source>
        <dbReference type="Proteomes" id="UP000092445"/>
    </source>
</evidence>
<dbReference type="Proteomes" id="UP000092445">
    <property type="component" value="Unassembled WGS sequence"/>
</dbReference>
<keyword evidence="2" id="KW-1185">Reference proteome</keyword>
<reference evidence="1" key="2">
    <citation type="submission" date="2020-05" db="UniProtKB">
        <authorList>
            <consortium name="EnsemblMetazoa"/>
        </authorList>
    </citation>
    <scope>IDENTIFICATION</scope>
    <source>
        <strain evidence="1">IAEA</strain>
    </source>
</reference>
<evidence type="ECO:0000313" key="1">
    <source>
        <dbReference type="EnsemblMetazoa" id="GPAI013301-PA"/>
    </source>
</evidence>
<dbReference type="EnsemblMetazoa" id="GPAI013301-RA">
    <property type="protein sequence ID" value="GPAI013301-PA"/>
    <property type="gene ID" value="GPAI013301"/>
</dbReference>
<name>A0A1A9ZFT8_GLOPL</name>
<proteinExistence type="predicted"/>